<dbReference type="PANTHER" id="PTHR43788:SF6">
    <property type="entry name" value="DNA HELICASE B"/>
    <property type="match status" value="1"/>
</dbReference>
<gene>
    <name evidence="6" type="ORF">PLA107_029735</name>
</gene>
<evidence type="ECO:0000259" key="4">
    <source>
        <dbReference type="Pfam" id="PF13538"/>
    </source>
</evidence>
<dbReference type="GO" id="GO:0006310">
    <property type="term" value="P:DNA recombination"/>
    <property type="evidence" value="ECO:0007669"/>
    <property type="project" value="TreeGrafter"/>
</dbReference>
<dbReference type="SUPFAM" id="SSF52540">
    <property type="entry name" value="P-loop containing nucleoside triphosphate hydrolases"/>
    <property type="match status" value="2"/>
</dbReference>
<dbReference type="InterPro" id="IPR027417">
    <property type="entry name" value="P-loop_NTPase"/>
</dbReference>
<feature type="region of interest" description="Disordered" evidence="3">
    <location>
        <begin position="764"/>
        <end position="786"/>
    </location>
</feature>
<dbReference type="Gene3D" id="2.30.30.940">
    <property type="match status" value="1"/>
</dbReference>
<dbReference type="CDD" id="cd17933">
    <property type="entry name" value="DEXSc_RecD-like"/>
    <property type="match status" value="1"/>
</dbReference>
<dbReference type="Pfam" id="PF13604">
    <property type="entry name" value="AAA_30"/>
    <property type="match status" value="1"/>
</dbReference>
<sequence length="786" mass="88760">MQSPTNHSRLLPLDLANMRRYGAEHYEHVFTAGAKVSDKQVMMFPTPIHGEFPVPIRDNLVRGVVMGHINCDIEMVPHQTYICLFRVTDKFGPNHRWLMLDSIIPAKDYGVSKIVHRVLESWRFAFLKDKRVAWYEAFGENAFMVLDHNPDIVRKTLDLSDRQFLRIKNEWGNLRDMWHEIRMLLRHNIEMRYVDLLIDVFRENRDSTMDRHPFRAIKTLTLPSEIQSRYFRATGVLDQVREDTENVLSDYLDAVVSRNGATAVNLQQAILDCSTSLKIKAPIIEATLLEMIKQGRADYRHMNNEDSVSLGKMLRNDESLASELMARSGLHTDAIEYQRFDGGTKPNGDKIILNDDQNTGVYSALMHRVSIITGGPGVGKTTASQAVIKALRNLYPGGRILLAAPTGKAARRLTEVTGVPCSTLHRLLGMAPNTSSMMTSFGEHDTLIIDELSMVDAGLLTNVVRHMKNRGRLVLMGDKDQLESVDSGAVMRDLIASRRFPVVELNVVQRQAAESLIVSGAYSILRGEMPVFGVGEGDLRLIEASSPAEIAMKVNDLIQNVIPHEHGISLENIQVLSSMRKGDAGVNALNRNLKKVFNPKANEPRAFGRQLGNNFYNVGDRIMQLRNRYDKDIQNGETGIIIDFNETNQEFILALDDREVALPYNSYLDITHGWASTVHKSQGSEFECVIFVLPDDHLSMLTKRTIFTAMTRGKKQVYFVGSKETLAKALSGLREDLRRSHLAFFFADKHMDMSNSPQFQELINRKPKQRPTASSRLSIDDISVPF</sequence>
<evidence type="ECO:0000256" key="2">
    <source>
        <dbReference type="ARBA" id="ARBA00022840"/>
    </source>
</evidence>
<geneLocation type="plasmid" evidence="7">
    <name>pmppla107</name>
</geneLocation>
<dbReference type="Gene3D" id="3.40.50.300">
    <property type="entry name" value="P-loop containing nucleotide triphosphate hydrolases"/>
    <property type="match status" value="2"/>
</dbReference>
<dbReference type="InterPro" id="IPR050534">
    <property type="entry name" value="Coronavir_polyprotein_1ab"/>
</dbReference>
<dbReference type="EMBL" id="CP031226">
    <property type="protein sequence ID" value="AXH59410.1"/>
    <property type="molecule type" value="Genomic_DNA"/>
</dbReference>
<organism evidence="6 7">
    <name type="scientific">Pseudomonas amygdali pv. lachrymans str. M301315</name>
    <dbReference type="NCBI Taxonomy" id="629260"/>
    <lineage>
        <taxon>Bacteria</taxon>
        <taxon>Pseudomonadati</taxon>
        <taxon>Pseudomonadota</taxon>
        <taxon>Gammaproteobacteria</taxon>
        <taxon>Pseudomonadales</taxon>
        <taxon>Pseudomonadaceae</taxon>
        <taxon>Pseudomonas</taxon>
        <taxon>Pseudomonas amygdali</taxon>
    </lineage>
</organism>
<feature type="domain" description="UvrD-like helicase C-terminal" evidence="4">
    <location>
        <begin position="672"/>
        <end position="720"/>
    </location>
</feature>
<dbReference type="GO" id="GO:0005524">
    <property type="term" value="F:ATP binding"/>
    <property type="evidence" value="ECO:0007669"/>
    <property type="project" value="UniProtKB-KW"/>
</dbReference>
<keyword evidence="6" id="KW-0347">Helicase</keyword>
<evidence type="ECO:0000256" key="1">
    <source>
        <dbReference type="ARBA" id="ARBA00022741"/>
    </source>
</evidence>
<evidence type="ECO:0000313" key="7">
    <source>
        <dbReference type="Proteomes" id="UP000006426"/>
    </source>
</evidence>
<keyword evidence="6" id="KW-0614">Plasmid</keyword>
<evidence type="ECO:0000256" key="3">
    <source>
        <dbReference type="SAM" id="MobiDB-lite"/>
    </source>
</evidence>
<feature type="domain" description="ATP-dependent RecD2 DNA helicase SH3" evidence="5">
    <location>
        <begin position="589"/>
        <end position="651"/>
    </location>
</feature>
<keyword evidence="1" id="KW-0547">Nucleotide-binding</keyword>
<dbReference type="InterPro" id="IPR027785">
    <property type="entry name" value="UvrD-like_helicase_C"/>
</dbReference>
<dbReference type="Pfam" id="PF13538">
    <property type="entry name" value="UvrD_C_2"/>
    <property type="match status" value="1"/>
</dbReference>
<evidence type="ECO:0000259" key="5">
    <source>
        <dbReference type="Pfam" id="PF18335"/>
    </source>
</evidence>
<name>A0AAD0PU94_PSEAV</name>
<dbReference type="InterPro" id="IPR041451">
    <property type="entry name" value="RecD2_SH13"/>
</dbReference>
<dbReference type="Pfam" id="PF18335">
    <property type="entry name" value="SH3_13"/>
    <property type="match status" value="1"/>
</dbReference>
<dbReference type="AlphaFoldDB" id="A0AAD0PU94"/>
<keyword evidence="2" id="KW-0067">ATP-binding</keyword>
<proteinExistence type="predicted"/>
<dbReference type="Proteomes" id="UP000006426">
    <property type="component" value="Plasmid pmppla107"/>
</dbReference>
<keyword evidence="6" id="KW-0378">Hydrolase</keyword>
<protein>
    <submittedName>
        <fullName evidence="6">RecD/TraA family helicase</fullName>
    </submittedName>
</protein>
<evidence type="ECO:0000313" key="6">
    <source>
        <dbReference type="EMBL" id="AXH59410.1"/>
    </source>
</evidence>
<dbReference type="PANTHER" id="PTHR43788">
    <property type="entry name" value="DNA2/NAM7 HELICASE FAMILY MEMBER"/>
    <property type="match status" value="1"/>
</dbReference>
<accession>A0AAD0PU94</accession>
<dbReference type="GO" id="GO:0017116">
    <property type="term" value="F:single-stranded DNA helicase activity"/>
    <property type="evidence" value="ECO:0007669"/>
    <property type="project" value="TreeGrafter"/>
</dbReference>
<dbReference type="CDD" id="cd18809">
    <property type="entry name" value="SF1_C_RecD"/>
    <property type="match status" value="1"/>
</dbReference>
<dbReference type="GO" id="GO:0009338">
    <property type="term" value="C:exodeoxyribonuclease V complex"/>
    <property type="evidence" value="ECO:0007669"/>
    <property type="project" value="TreeGrafter"/>
</dbReference>
<reference evidence="6 7" key="1">
    <citation type="journal article" date="2011" name="PLoS Pathog.">
        <title>Dynamic evolution of pathogenicity revealed by sequencing and comparative genomics of 19 Pseudomonas syringae isolates.</title>
        <authorList>
            <person name="Baltrus D.A."/>
            <person name="Nishimura M.T."/>
            <person name="Romanchuk A."/>
            <person name="Chang J.H."/>
            <person name="Mukhtar M.S."/>
            <person name="Cherkis K."/>
            <person name="Roach J."/>
            <person name="Grant S.R."/>
            <person name="Jones C.D."/>
            <person name="Dangl J.L."/>
        </authorList>
    </citation>
    <scope>NUCLEOTIDE SEQUENCE [LARGE SCALE GENOMIC DNA]</scope>
    <source>
        <strain evidence="6 7">M301315</strain>
    </source>
</reference>